<dbReference type="InterPro" id="IPR051781">
    <property type="entry name" value="Metallo-dep_Hydrolase"/>
</dbReference>
<dbReference type="GO" id="GO:0019700">
    <property type="term" value="P:organic phosphonate catabolic process"/>
    <property type="evidence" value="ECO:0007669"/>
    <property type="project" value="InterPro"/>
</dbReference>
<dbReference type="NCBIfam" id="NF011987">
    <property type="entry name" value="PRK15446.2-3"/>
    <property type="match status" value="1"/>
</dbReference>
<dbReference type="PANTHER" id="PTHR43135:SF3">
    <property type="entry name" value="ALPHA-D-RIBOSE 1-METHYLPHOSPHONATE 5-TRIPHOSPHATE DIPHOSPHATASE"/>
    <property type="match status" value="1"/>
</dbReference>
<feature type="domain" description="Amidohydrolase 3" evidence="1">
    <location>
        <begin position="170"/>
        <end position="375"/>
    </location>
</feature>
<reference evidence="2 3" key="1">
    <citation type="submission" date="2018-07" db="EMBL/GenBank/DDBJ databases">
        <title>Genomic Encyclopedia of Type Strains, Phase III (KMG-III): the genomes of soil and plant-associated and newly described type strains.</title>
        <authorList>
            <person name="Whitman W."/>
        </authorList>
    </citation>
    <scope>NUCLEOTIDE SEQUENCE [LARGE SCALE GENOMIC DNA]</scope>
    <source>
        <strain evidence="2 3">CECT 8488</strain>
    </source>
</reference>
<evidence type="ECO:0000313" key="2">
    <source>
        <dbReference type="EMBL" id="RED44881.1"/>
    </source>
</evidence>
<comment type="caution">
    <text evidence="2">The sequence shown here is derived from an EMBL/GenBank/DDBJ whole genome shotgun (WGS) entry which is preliminary data.</text>
</comment>
<dbReference type="InterPro" id="IPR013108">
    <property type="entry name" value="Amidohydro_3"/>
</dbReference>
<dbReference type="SUPFAM" id="SSF51338">
    <property type="entry name" value="Composite domain of metallo-dependent hydrolases"/>
    <property type="match status" value="1"/>
</dbReference>
<dbReference type="Gene3D" id="3.20.20.140">
    <property type="entry name" value="Metal-dependent hydrolases"/>
    <property type="match status" value="2"/>
</dbReference>
<name>A0A3D9H6V3_9PROT</name>
<dbReference type="InterPro" id="IPR032466">
    <property type="entry name" value="Metal_Hydrolase"/>
</dbReference>
<protein>
    <submittedName>
        <fullName evidence="2">Alpha-D-ribose 1-methylphosphonate 5-triphosphate diphosphatase</fullName>
    </submittedName>
</protein>
<dbReference type="OrthoDB" id="9785413at2"/>
<keyword evidence="3" id="KW-1185">Reference proteome</keyword>
<dbReference type="AlphaFoldDB" id="A0A3D9H6V3"/>
<dbReference type="InterPro" id="IPR012696">
    <property type="entry name" value="PhnM"/>
</dbReference>
<dbReference type="PANTHER" id="PTHR43135">
    <property type="entry name" value="ALPHA-D-RIBOSE 1-METHYLPHOSPHONATE 5-TRIPHOSPHATE DIPHOSPHATASE"/>
    <property type="match status" value="1"/>
</dbReference>
<dbReference type="InterPro" id="IPR011059">
    <property type="entry name" value="Metal-dep_hydrolase_composite"/>
</dbReference>
<dbReference type="Pfam" id="PF07969">
    <property type="entry name" value="Amidohydro_3"/>
    <property type="match status" value="1"/>
</dbReference>
<accession>A0A3D9H6V3</accession>
<dbReference type="EMBL" id="QRDW01000013">
    <property type="protein sequence ID" value="RED44881.1"/>
    <property type="molecule type" value="Genomic_DNA"/>
</dbReference>
<proteinExistence type="predicted"/>
<dbReference type="GO" id="GO:0016810">
    <property type="term" value="F:hydrolase activity, acting on carbon-nitrogen (but not peptide) bonds"/>
    <property type="evidence" value="ECO:0007669"/>
    <property type="project" value="InterPro"/>
</dbReference>
<gene>
    <name evidence="2" type="ORF">DFP90_11386</name>
</gene>
<evidence type="ECO:0000313" key="3">
    <source>
        <dbReference type="Proteomes" id="UP000256845"/>
    </source>
</evidence>
<dbReference type="SUPFAM" id="SSF51556">
    <property type="entry name" value="Metallo-dependent hydrolases"/>
    <property type="match status" value="1"/>
</dbReference>
<evidence type="ECO:0000259" key="1">
    <source>
        <dbReference type="Pfam" id="PF07969"/>
    </source>
</evidence>
<organism evidence="2 3">
    <name type="scientific">Aestuariispira insulae</name>
    <dbReference type="NCBI Taxonomy" id="1461337"/>
    <lineage>
        <taxon>Bacteria</taxon>
        <taxon>Pseudomonadati</taxon>
        <taxon>Pseudomonadota</taxon>
        <taxon>Alphaproteobacteria</taxon>
        <taxon>Rhodospirillales</taxon>
        <taxon>Kiloniellaceae</taxon>
        <taxon>Aestuariispira</taxon>
    </lineage>
</organism>
<sequence>MLSVIGGRVLGEGGVLREAGVTIDAGHISAIGNEDAAGKSVLDASGYLVLPAIIDLHGDAFERQIMPRPGVHFPLDLALQETDRQMISNGIATAYHGITYSWEPGLRGRETALELLNALAALQDRLACDTRVHLRWETFNTPAAGEIAGWIEEGRIDLLAFNNHLEMMQRELDNAQKLVKYAGRAGISGADFIKLVHDVAARADQVEGAKALLAACAVDHGIPCASHDDETAEMRAGYHQLGVGICEFPVNEETARYAIDHGDPVVLGGPNILRGGSHCARLNAAESAKAGLCSILTSDYYYPSLLQAPFRLVNDGIVDFQTAWNMVSRNPAQAAGLTDRGEVREGLRADLVIIDDSDPACPRVMATIVRGRPVYMFDADYRICA</sequence>
<dbReference type="PIRSF" id="PIRSF038971">
    <property type="entry name" value="PhnM"/>
    <property type="match status" value="1"/>
</dbReference>
<dbReference type="RefSeq" id="WP_115938903.1">
    <property type="nucleotide sequence ID" value="NZ_QRDW01000013.1"/>
</dbReference>
<dbReference type="Gene3D" id="2.30.40.10">
    <property type="entry name" value="Urease, subunit C, domain 1"/>
    <property type="match status" value="1"/>
</dbReference>
<dbReference type="NCBIfam" id="NF011990">
    <property type="entry name" value="PRK15446.2-6"/>
    <property type="match status" value="1"/>
</dbReference>
<dbReference type="Proteomes" id="UP000256845">
    <property type="component" value="Unassembled WGS sequence"/>
</dbReference>